<dbReference type="SMART" id="SM00732">
    <property type="entry name" value="YqgFc"/>
    <property type="match status" value="1"/>
</dbReference>
<dbReference type="EMBL" id="JACGWW010000001">
    <property type="protein sequence ID" value="MBA8812837.1"/>
    <property type="molecule type" value="Genomic_DNA"/>
</dbReference>
<organism evidence="9 11">
    <name type="scientific">Frigoribacterium faeni</name>
    <dbReference type="NCBI Taxonomy" id="145483"/>
    <lineage>
        <taxon>Bacteria</taxon>
        <taxon>Bacillati</taxon>
        <taxon>Actinomycetota</taxon>
        <taxon>Actinomycetes</taxon>
        <taxon>Micrococcales</taxon>
        <taxon>Microbacteriaceae</taxon>
        <taxon>Frigoribacterium</taxon>
    </lineage>
</organism>
<dbReference type="InterPro" id="IPR005227">
    <property type="entry name" value="YqgF"/>
</dbReference>
<feature type="domain" description="YqgF/RNase H-like" evidence="7">
    <location>
        <begin position="4"/>
        <end position="105"/>
    </location>
</feature>
<comment type="caution">
    <text evidence="9">The sequence shown here is derived from an EMBL/GenBank/DDBJ whole genome shotgun (WGS) entry which is preliminary data.</text>
</comment>
<dbReference type="SUPFAM" id="SSF53098">
    <property type="entry name" value="Ribonuclease H-like"/>
    <property type="match status" value="1"/>
</dbReference>
<keyword evidence="4 5" id="KW-0378">Hydrolase</keyword>
<keyword evidence="1 5" id="KW-0963">Cytoplasm</keyword>
<dbReference type="RefSeq" id="WP_146853184.1">
    <property type="nucleotide sequence ID" value="NZ_BAAAHR010000002.1"/>
</dbReference>
<evidence type="ECO:0000259" key="7">
    <source>
        <dbReference type="SMART" id="SM00732"/>
    </source>
</evidence>
<dbReference type="NCBIfam" id="TIGR00250">
    <property type="entry name" value="RNAse_H_YqgF"/>
    <property type="match status" value="1"/>
</dbReference>
<dbReference type="PANTHER" id="PTHR33317:SF4">
    <property type="entry name" value="POLYNUCLEOTIDYL TRANSFERASE, RIBONUCLEASE H-LIKE SUPERFAMILY PROTEIN"/>
    <property type="match status" value="1"/>
</dbReference>
<reference evidence="9 11" key="2">
    <citation type="submission" date="2020-07" db="EMBL/GenBank/DDBJ databases">
        <title>Sequencing the genomes of 1000 actinobacteria strains.</title>
        <authorList>
            <person name="Klenk H.-P."/>
        </authorList>
    </citation>
    <scope>NUCLEOTIDE SEQUENCE [LARGE SCALE GENOMIC DNA]</scope>
    <source>
        <strain evidence="9 11">DSM 10309</strain>
    </source>
</reference>
<keyword evidence="2 5" id="KW-0690">Ribosome biogenesis</keyword>
<feature type="compositionally biased region" description="Acidic residues" evidence="6">
    <location>
        <begin position="154"/>
        <end position="169"/>
    </location>
</feature>
<dbReference type="GO" id="GO:0004518">
    <property type="term" value="F:nuclease activity"/>
    <property type="evidence" value="ECO:0007669"/>
    <property type="project" value="UniProtKB-KW"/>
</dbReference>
<gene>
    <name evidence="9" type="ORF">FB463_001061</name>
    <name evidence="8" type="ORF">FFA01_07740</name>
</gene>
<dbReference type="InterPro" id="IPR012337">
    <property type="entry name" value="RNaseH-like_sf"/>
</dbReference>
<dbReference type="PANTHER" id="PTHR33317">
    <property type="entry name" value="POLYNUCLEOTIDYL TRANSFERASE, RIBONUCLEASE H-LIKE SUPERFAMILY PROTEIN"/>
    <property type="match status" value="1"/>
</dbReference>
<dbReference type="CDD" id="cd16964">
    <property type="entry name" value="YqgF"/>
    <property type="match status" value="1"/>
</dbReference>
<proteinExistence type="inferred from homology"/>
<dbReference type="Proteomes" id="UP000321154">
    <property type="component" value="Unassembled WGS sequence"/>
</dbReference>
<evidence type="ECO:0000256" key="3">
    <source>
        <dbReference type="ARBA" id="ARBA00022722"/>
    </source>
</evidence>
<dbReference type="OrthoDB" id="9790539at2"/>
<evidence type="ECO:0000313" key="9">
    <source>
        <dbReference type="EMBL" id="MBA8812837.1"/>
    </source>
</evidence>
<keyword evidence="10" id="KW-1185">Reference proteome</keyword>
<dbReference type="Gene3D" id="3.30.420.140">
    <property type="entry name" value="YqgF/RNase H-like domain"/>
    <property type="match status" value="1"/>
</dbReference>
<dbReference type="Proteomes" id="UP000522688">
    <property type="component" value="Unassembled WGS sequence"/>
</dbReference>
<dbReference type="AlphaFoldDB" id="A0A7W3JH98"/>
<accession>A0A7W3JH98</accession>
<dbReference type="InterPro" id="IPR006641">
    <property type="entry name" value="YqgF/RNaseH-like_dom"/>
</dbReference>
<evidence type="ECO:0000256" key="2">
    <source>
        <dbReference type="ARBA" id="ARBA00022517"/>
    </source>
</evidence>
<dbReference type="Pfam" id="PF03652">
    <property type="entry name" value="RuvX"/>
    <property type="match status" value="1"/>
</dbReference>
<dbReference type="GO" id="GO:0000967">
    <property type="term" value="P:rRNA 5'-end processing"/>
    <property type="evidence" value="ECO:0007669"/>
    <property type="project" value="UniProtKB-UniRule"/>
</dbReference>
<evidence type="ECO:0000313" key="11">
    <source>
        <dbReference type="Proteomes" id="UP000522688"/>
    </source>
</evidence>
<evidence type="ECO:0000313" key="10">
    <source>
        <dbReference type="Proteomes" id="UP000321154"/>
    </source>
</evidence>
<evidence type="ECO:0000256" key="6">
    <source>
        <dbReference type="SAM" id="MobiDB-lite"/>
    </source>
</evidence>
<dbReference type="GO" id="GO:0005829">
    <property type="term" value="C:cytosol"/>
    <property type="evidence" value="ECO:0007669"/>
    <property type="project" value="TreeGrafter"/>
</dbReference>
<dbReference type="InterPro" id="IPR037027">
    <property type="entry name" value="YqgF/RNaseH-like_dom_sf"/>
</dbReference>
<evidence type="ECO:0000313" key="8">
    <source>
        <dbReference type="EMBL" id="GEK82465.1"/>
    </source>
</evidence>
<keyword evidence="3 5" id="KW-0540">Nuclease</keyword>
<comment type="subcellular location">
    <subcellularLocation>
        <location evidence="5">Cytoplasm</location>
    </subcellularLocation>
</comment>
<comment type="function">
    <text evidence="5">Could be a nuclease involved in processing of the 5'-end of pre-16S rRNA.</text>
</comment>
<dbReference type="EC" id="3.1.-.-" evidence="5"/>
<feature type="region of interest" description="Disordered" evidence="6">
    <location>
        <begin position="140"/>
        <end position="169"/>
    </location>
</feature>
<reference evidence="8 10" key="1">
    <citation type="submission" date="2019-07" db="EMBL/GenBank/DDBJ databases">
        <title>Whole genome shotgun sequence of Frigoribacterium faeni NBRC 103066.</title>
        <authorList>
            <person name="Hosoyama A."/>
            <person name="Uohara A."/>
            <person name="Ohji S."/>
            <person name="Ichikawa N."/>
        </authorList>
    </citation>
    <scope>NUCLEOTIDE SEQUENCE [LARGE SCALE GENOMIC DNA]</scope>
    <source>
        <strain evidence="8 10">NBRC 103066</strain>
    </source>
</reference>
<protein>
    <recommendedName>
        <fullName evidence="5">Putative pre-16S rRNA nuclease</fullName>
        <ecNumber evidence="5">3.1.-.-</ecNumber>
    </recommendedName>
</protein>
<evidence type="ECO:0000256" key="1">
    <source>
        <dbReference type="ARBA" id="ARBA00022490"/>
    </source>
</evidence>
<comment type="similarity">
    <text evidence="5">Belongs to the YqgF HJR family.</text>
</comment>
<dbReference type="GO" id="GO:0016788">
    <property type="term" value="F:hydrolase activity, acting on ester bonds"/>
    <property type="evidence" value="ECO:0007669"/>
    <property type="project" value="UniProtKB-UniRule"/>
</dbReference>
<dbReference type="HAMAP" id="MF_00651">
    <property type="entry name" value="Nuclease_YqgF"/>
    <property type="match status" value="1"/>
</dbReference>
<name>A0A7W3JH98_9MICO</name>
<dbReference type="EMBL" id="BJUV01000005">
    <property type="protein sequence ID" value="GEK82465.1"/>
    <property type="molecule type" value="Genomic_DNA"/>
</dbReference>
<evidence type="ECO:0000256" key="4">
    <source>
        <dbReference type="ARBA" id="ARBA00022801"/>
    </source>
</evidence>
<evidence type="ECO:0000256" key="5">
    <source>
        <dbReference type="HAMAP-Rule" id="MF_00651"/>
    </source>
</evidence>
<sequence>MREGVRIGVDVGRARIGVARTDPHGMIATPVETVPRASSGSDDVATIVGHAVELAAVEIVVGLPLSLSGRDTPSTADARHFADALAAASSVPVRLVDERLSTVSAQGALRASGRKGRRQRSVIDQVAAVIIVQHALDLERSSGRPPGQLVSAPDADEGGGAEPDTDEGR</sequence>